<dbReference type="AlphaFoldDB" id="A0A0U3PET1"/>
<keyword evidence="1" id="KW-0732">Signal</keyword>
<feature type="signal peptide" evidence="1">
    <location>
        <begin position="1"/>
        <end position="24"/>
    </location>
</feature>
<feature type="chain" id="PRO_5006842942" description="DUF2059 domain-containing protein" evidence="1">
    <location>
        <begin position="25"/>
        <end position="166"/>
    </location>
</feature>
<dbReference type="InterPro" id="IPR018637">
    <property type="entry name" value="DUF2059"/>
</dbReference>
<evidence type="ECO:0000259" key="2">
    <source>
        <dbReference type="Pfam" id="PF09832"/>
    </source>
</evidence>
<evidence type="ECO:0000313" key="4">
    <source>
        <dbReference type="Proteomes" id="UP000064921"/>
    </source>
</evidence>
<evidence type="ECO:0000256" key="1">
    <source>
        <dbReference type="SAM" id="SignalP"/>
    </source>
</evidence>
<dbReference type="STRING" id="121719.APZ00_22645"/>
<dbReference type="Pfam" id="PF09832">
    <property type="entry name" value="DUF2059"/>
    <property type="match status" value="1"/>
</dbReference>
<dbReference type="KEGG" id="pphr:APZ00_22645"/>
<sequence length="166" mass="18171">MNLKALFSAGVVVAGLAFAPSAMAQDLTESHLAAARRAVIATDALSAFDSIIPELAERTTGIFIQADPSLTGVLDEVVTEVALKMTEERPELNRMVFEVWARRLTEEELTEIANFYESPTGKKLTELSPEISALSIGAARQWQDKLSQEMVVQVRGELEKRGLIKP</sequence>
<name>A0A0U3PET1_9HYPH</name>
<dbReference type="RefSeq" id="WP_058900893.1">
    <property type="nucleotide sequence ID" value="NZ_CM011124.1"/>
</dbReference>
<gene>
    <name evidence="3" type="ORF">APZ00_22645</name>
</gene>
<dbReference type="EMBL" id="CP013068">
    <property type="protein sequence ID" value="ALV30325.1"/>
    <property type="molecule type" value="Genomic_DNA"/>
</dbReference>
<dbReference type="Proteomes" id="UP000064921">
    <property type="component" value="Chromosome"/>
</dbReference>
<proteinExistence type="predicted"/>
<organism evidence="3 4">
    <name type="scientific">Pannonibacter phragmitetus</name>
    <dbReference type="NCBI Taxonomy" id="121719"/>
    <lineage>
        <taxon>Bacteria</taxon>
        <taxon>Pseudomonadati</taxon>
        <taxon>Pseudomonadota</taxon>
        <taxon>Alphaproteobacteria</taxon>
        <taxon>Hyphomicrobiales</taxon>
        <taxon>Stappiaceae</taxon>
        <taxon>Pannonibacter</taxon>
    </lineage>
</organism>
<evidence type="ECO:0000313" key="3">
    <source>
        <dbReference type="EMBL" id="ALV30325.1"/>
    </source>
</evidence>
<keyword evidence="4" id="KW-1185">Reference proteome</keyword>
<accession>A0A0U3PET1</accession>
<protein>
    <recommendedName>
        <fullName evidence="2">DUF2059 domain-containing protein</fullName>
    </recommendedName>
</protein>
<feature type="domain" description="DUF2059" evidence="2">
    <location>
        <begin position="91"/>
        <end position="149"/>
    </location>
</feature>
<dbReference type="eggNOG" id="COG3184">
    <property type="taxonomic scope" value="Bacteria"/>
</dbReference>
<reference evidence="3 4" key="1">
    <citation type="submission" date="2015-10" db="EMBL/GenBank/DDBJ databases">
        <title>The world's first case of liver abscess caused by Pannonibacter phragmitetus.</title>
        <authorList>
            <person name="Ming D."/>
            <person name="Wang M."/>
            <person name="Zhou Y."/>
            <person name="Jiang T."/>
            <person name="Hu S."/>
        </authorList>
    </citation>
    <scope>NUCLEOTIDE SEQUENCE [LARGE SCALE GENOMIC DNA]</scope>
    <source>
        <strain evidence="3 4">31801</strain>
    </source>
</reference>